<dbReference type="Gene3D" id="3.40.47.10">
    <property type="match status" value="1"/>
</dbReference>
<dbReference type="SUPFAM" id="SSF51735">
    <property type="entry name" value="NAD(P)-binding Rossmann-fold domains"/>
    <property type="match status" value="2"/>
</dbReference>
<organism evidence="12 13">
    <name type="scientific">Rhynchosporium graminicola</name>
    <dbReference type="NCBI Taxonomy" id="2792576"/>
    <lineage>
        <taxon>Eukaryota</taxon>
        <taxon>Fungi</taxon>
        <taxon>Dikarya</taxon>
        <taxon>Ascomycota</taxon>
        <taxon>Pezizomycotina</taxon>
        <taxon>Leotiomycetes</taxon>
        <taxon>Helotiales</taxon>
        <taxon>Ploettnerulaceae</taxon>
        <taxon>Rhynchosporium</taxon>
    </lineage>
</organism>
<dbReference type="InterPro" id="IPR042104">
    <property type="entry name" value="PKS_dehydratase_sf"/>
</dbReference>
<dbReference type="InterPro" id="IPR036291">
    <property type="entry name" value="NAD(P)-bd_dom_sf"/>
</dbReference>
<dbReference type="InterPro" id="IPR014030">
    <property type="entry name" value="Ketoacyl_synth_N"/>
</dbReference>
<reference evidence="13" key="1">
    <citation type="submission" date="2016-03" db="EMBL/GenBank/DDBJ databases">
        <authorList>
            <person name="Ploux O."/>
        </authorList>
    </citation>
    <scope>NUCLEOTIDE SEQUENCE [LARGE SCALE GENOMIC DNA]</scope>
    <source>
        <strain evidence="13">UK7</strain>
    </source>
</reference>
<dbReference type="PROSITE" id="PS50075">
    <property type="entry name" value="CARRIER"/>
    <property type="match status" value="1"/>
</dbReference>
<keyword evidence="13" id="KW-1185">Reference proteome</keyword>
<dbReference type="GO" id="GO:0004312">
    <property type="term" value="F:fatty acid synthase activity"/>
    <property type="evidence" value="ECO:0007669"/>
    <property type="project" value="TreeGrafter"/>
</dbReference>
<dbReference type="InterPro" id="IPR036736">
    <property type="entry name" value="ACP-like_sf"/>
</dbReference>
<dbReference type="SMART" id="SM00825">
    <property type="entry name" value="PKS_KS"/>
    <property type="match status" value="1"/>
</dbReference>
<keyword evidence="1" id="KW-0596">Phosphopantetheine</keyword>
<accession>A0A1E1LIM7</accession>
<dbReference type="PROSITE" id="PS52004">
    <property type="entry name" value="KS3_2"/>
    <property type="match status" value="1"/>
</dbReference>
<dbReference type="InterPro" id="IPR049552">
    <property type="entry name" value="PKS_DH_N"/>
</dbReference>
<dbReference type="SUPFAM" id="SSF52151">
    <property type="entry name" value="FabD/lysophospholipase-like"/>
    <property type="match status" value="1"/>
</dbReference>
<dbReference type="GO" id="GO:0016491">
    <property type="term" value="F:oxidoreductase activity"/>
    <property type="evidence" value="ECO:0007669"/>
    <property type="project" value="UniProtKB-KW"/>
</dbReference>
<dbReference type="Proteomes" id="UP000178129">
    <property type="component" value="Unassembled WGS sequence"/>
</dbReference>
<dbReference type="InterPro" id="IPR013154">
    <property type="entry name" value="ADH-like_N"/>
</dbReference>
<proteinExistence type="predicted"/>
<comment type="caution">
    <text evidence="12">The sequence shown here is derived from an EMBL/GenBank/DDBJ whole genome shotgun (WGS) entry which is preliminary data.</text>
</comment>
<feature type="active site" description="Proton donor; for dehydratase activity" evidence="8">
    <location>
        <position position="1179"/>
    </location>
</feature>
<dbReference type="InterPro" id="IPR016039">
    <property type="entry name" value="Thiolase-like"/>
</dbReference>
<dbReference type="PROSITE" id="PS52019">
    <property type="entry name" value="PKS_MFAS_DH"/>
    <property type="match status" value="1"/>
</dbReference>
<dbReference type="InterPro" id="IPR016036">
    <property type="entry name" value="Malonyl_transacylase_ACP-bd"/>
</dbReference>
<keyword evidence="7" id="KW-0012">Acyltransferase</keyword>
<dbReference type="InterPro" id="IPR057326">
    <property type="entry name" value="KR_dom"/>
</dbReference>
<feature type="region of interest" description="N-terminal hotdog fold" evidence="8">
    <location>
        <begin position="958"/>
        <end position="1092"/>
    </location>
</feature>
<evidence type="ECO:0000259" key="9">
    <source>
        <dbReference type="PROSITE" id="PS50075"/>
    </source>
</evidence>
<dbReference type="EMBL" id="FJUW01000054">
    <property type="protein sequence ID" value="CZT10284.1"/>
    <property type="molecule type" value="Genomic_DNA"/>
</dbReference>
<dbReference type="SMART" id="SM00826">
    <property type="entry name" value="PKS_DH"/>
    <property type="match status" value="1"/>
</dbReference>
<dbReference type="Gene3D" id="1.10.1200.10">
    <property type="entry name" value="ACP-like"/>
    <property type="match status" value="1"/>
</dbReference>
<evidence type="ECO:0000256" key="5">
    <source>
        <dbReference type="ARBA" id="ARBA00023002"/>
    </source>
</evidence>
<evidence type="ECO:0000256" key="3">
    <source>
        <dbReference type="ARBA" id="ARBA00022679"/>
    </source>
</evidence>
<dbReference type="SUPFAM" id="SSF55048">
    <property type="entry name" value="Probable ACP-binding domain of malonyl-CoA ACP transacylase"/>
    <property type="match status" value="1"/>
</dbReference>
<keyword evidence="2" id="KW-0597">Phosphoprotein</keyword>
<feature type="active site" description="Proton acceptor; for dehydratase activity" evidence="8">
    <location>
        <position position="990"/>
    </location>
</feature>
<dbReference type="InterPro" id="IPR020807">
    <property type="entry name" value="PKS_DH"/>
</dbReference>
<dbReference type="Pfam" id="PF00109">
    <property type="entry name" value="ketoacyl-synt"/>
    <property type="match status" value="1"/>
</dbReference>
<dbReference type="InterPro" id="IPR018201">
    <property type="entry name" value="Ketoacyl_synth_AS"/>
</dbReference>
<feature type="region of interest" description="C-terminal hotdog fold" evidence="8">
    <location>
        <begin position="1114"/>
        <end position="1261"/>
    </location>
</feature>
<dbReference type="InterPro" id="IPR016035">
    <property type="entry name" value="Acyl_Trfase/lysoPLipase"/>
</dbReference>
<dbReference type="InterPro" id="IPR009081">
    <property type="entry name" value="PP-bd_ACP"/>
</dbReference>
<name>A0A1E1LIM7_9HELO</name>
<evidence type="ECO:0000256" key="1">
    <source>
        <dbReference type="ARBA" id="ARBA00022450"/>
    </source>
</evidence>
<dbReference type="InParanoid" id="A0A1E1LIM7"/>
<dbReference type="InterPro" id="IPR049900">
    <property type="entry name" value="PKS_mFAS_DH"/>
</dbReference>
<dbReference type="Pfam" id="PF00107">
    <property type="entry name" value="ADH_zinc_N"/>
    <property type="match status" value="1"/>
</dbReference>
<dbReference type="PANTHER" id="PTHR43775">
    <property type="entry name" value="FATTY ACID SYNTHASE"/>
    <property type="match status" value="1"/>
</dbReference>
<dbReference type="InterPro" id="IPR013968">
    <property type="entry name" value="PKS_KR"/>
</dbReference>
<dbReference type="Gene3D" id="3.40.50.720">
    <property type="entry name" value="NAD(P)-binding Rossmann-like Domain"/>
    <property type="match status" value="1"/>
</dbReference>
<dbReference type="InterPro" id="IPR001227">
    <property type="entry name" value="Ac_transferase_dom_sf"/>
</dbReference>
<dbReference type="SUPFAM" id="SSF47336">
    <property type="entry name" value="ACP-like"/>
    <property type="match status" value="1"/>
</dbReference>
<feature type="domain" description="Ketosynthase family 3 (KS3)" evidence="10">
    <location>
        <begin position="9"/>
        <end position="434"/>
    </location>
</feature>
<feature type="domain" description="PKS/mFAS DH" evidence="11">
    <location>
        <begin position="958"/>
        <end position="1261"/>
    </location>
</feature>
<dbReference type="CDD" id="cd00833">
    <property type="entry name" value="PKS"/>
    <property type="match status" value="1"/>
</dbReference>
<dbReference type="SMART" id="SM00822">
    <property type="entry name" value="PKS_KR"/>
    <property type="match status" value="1"/>
</dbReference>
<evidence type="ECO:0000256" key="8">
    <source>
        <dbReference type="PROSITE-ProRule" id="PRU01363"/>
    </source>
</evidence>
<evidence type="ECO:0000313" key="13">
    <source>
        <dbReference type="Proteomes" id="UP000178129"/>
    </source>
</evidence>
<keyword evidence="5" id="KW-0560">Oxidoreductase</keyword>
<dbReference type="InterPro" id="IPR049551">
    <property type="entry name" value="PKS_DH_C"/>
</dbReference>
<dbReference type="InterPro" id="IPR014031">
    <property type="entry name" value="Ketoacyl_synth_C"/>
</dbReference>
<dbReference type="InterPro" id="IPR056501">
    <property type="entry name" value="NAD-bd_HRPKS_sdrA"/>
</dbReference>
<dbReference type="GO" id="GO:0031177">
    <property type="term" value="F:phosphopantetheine binding"/>
    <property type="evidence" value="ECO:0007669"/>
    <property type="project" value="InterPro"/>
</dbReference>
<dbReference type="Pfam" id="PF08240">
    <property type="entry name" value="ADH_N"/>
    <property type="match status" value="1"/>
</dbReference>
<dbReference type="SMART" id="SM00823">
    <property type="entry name" value="PKS_PP"/>
    <property type="match status" value="1"/>
</dbReference>
<dbReference type="InterPro" id="IPR020843">
    <property type="entry name" value="ER"/>
</dbReference>
<evidence type="ECO:0000313" key="12">
    <source>
        <dbReference type="EMBL" id="CZT10284.1"/>
    </source>
</evidence>
<evidence type="ECO:0000256" key="6">
    <source>
        <dbReference type="ARBA" id="ARBA00023268"/>
    </source>
</evidence>
<dbReference type="GO" id="GO:0030639">
    <property type="term" value="P:polyketide biosynthetic process"/>
    <property type="evidence" value="ECO:0007669"/>
    <property type="project" value="UniProtKB-ARBA"/>
</dbReference>
<dbReference type="InterPro" id="IPR020841">
    <property type="entry name" value="PKS_Beta-ketoAc_synthase_dom"/>
</dbReference>
<dbReference type="PANTHER" id="PTHR43775:SF29">
    <property type="entry name" value="ASPERFURANONE POLYKETIDE SYNTHASE AFOG-RELATED"/>
    <property type="match status" value="1"/>
</dbReference>
<dbReference type="GO" id="GO:0004315">
    <property type="term" value="F:3-oxoacyl-[acyl-carrier-protein] synthase activity"/>
    <property type="evidence" value="ECO:0007669"/>
    <property type="project" value="InterPro"/>
</dbReference>
<dbReference type="PROSITE" id="PS00012">
    <property type="entry name" value="PHOSPHOPANTETHEINE"/>
    <property type="match status" value="1"/>
</dbReference>
<dbReference type="SMART" id="SM00827">
    <property type="entry name" value="PKS_AT"/>
    <property type="match status" value="1"/>
</dbReference>
<dbReference type="PROSITE" id="PS00606">
    <property type="entry name" value="KS3_1"/>
    <property type="match status" value="1"/>
</dbReference>
<dbReference type="CDD" id="cd05195">
    <property type="entry name" value="enoyl_red"/>
    <property type="match status" value="1"/>
</dbReference>
<evidence type="ECO:0000259" key="10">
    <source>
        <dbReference type="PROSITE" id="PS52004"/>
    </source>
</evidence>
<dbReference type="Pfam" id="PF02801">
    <property type="entry name" value="Ketoacyl-synt_C"/>
    <property type="match status" value="1"/>
</dbReference>
<dbReference type="InterPro" id="IPR006162">
    <property type="entry name" value="Ppantetheine_attach_site"/>
</dbReference>
<dbReference type="Pfam" id="PF23114">
    <property type="entry name" value="NAD-bd_HRPKS_sdrA"/>
    <property type="match status" value="1"/>
</dbReference>
<dbReference type="Gene3D" id="3.90.180.10">
    <property type="entry name" value="Medium-chain alcohol dehydrogenases, catalytic domain"/>
    <property type="match status" value="1"/>
</dbReference>
<dbReference type="Pfam" id="PF00698">
    <property type="entry name" value="Acyl_transf_1"/>
    <property type="match status" value="1"/>
</dbReference>
<dbReference type="Gene3D" id="3.10.129.110">
    <property type="entry name" value="Polyketide synthase dehydratase"/>
    <property type="match status" value="1"/>
</dbReference>
<dbReference type="SMART" id="SM00829">
    <property type="entry name" value="PKS_ER"/>
    <property type="match status" value="1"/>
</dbReference>
<keyword evidence="6" id="KW-0511">Multifunctional enzyme</keyword>
<dbReference type="Gene3D" id="3.30.70.3290">
    <property type="match status" value="1"/>
</dbReference>
<dbReference type="Pfam" id="PF16197">
    <property type="entry name" value="KAsynt_C_assoc"/>
    <property type="match status" value="1"/>
</dbReference>
<dbReference type="SUPFAM" id="SSF50129">
    <property type="entry name" value="GroES-like"/>
    <property type="match status" value="1"/>
</dbReference>
<dbReference type="Pfam" id="PF14765">
    <property type="entry name" value="PS-DH"/>
    <property type="match status" value="1"/>
</dbReference>
<keyword evidence="3" id="KW-0808">Transferase</keyword>
<dbReference type="STRING" id="914237.A0A1E1LIM7"/>
<dbReference type="InterPro" id="IPR050091">
    <property type="entry name" value="PKS_NRPS_Biosynth_Enz"/>
</dbReference>
<dbReference type="FunFam" id="3.40.47.10:FF:000019">
    <property type="entry name" value="Polyketide synthase type I"/>
    <property type="match status" value="1"/>
</dbReference>
<dbReference type="InterPro" id="IPR020806">
    <property type="entry name" value="PKS_PP-bd"/>
</dbReference>
<dbReference type="Gene3D" id="3.40.366.10">
    <property type="entry name" value="Malonyl-Coenzyme A Acyl Carrier Protein, domain 2"/>
    <property type="match status" value="1"/>
</dbReference>
<keyword evidence="4" id="KW-0521">NADP</keyword>
<evidence type="ECO:0000256" key="7">
    <source>
        <dbReference type="ARBA" id="ARBA00023315"/>
    </source>
</evidence>
<dbReference type="InterPro" id="IPR014043">
    <property type="entry name" value="Acyl_transferase_dom"/>
</dbReference>
<dbReference type="SUPFAM" id="SSF53901">
    <property type="entry name" value="Thiolase-like"/>
    <property type="match status" value="1"/>
</dbReference>
<feature type="domain" description="Carrier" evidence="9">
    <location>
        <begin position="2300"/>
        <end position="2377"/>
    </location>
</feature>
<sequence length="2391" mass="261136">MVEPGEDACMPIAVIGMACRFPGDATSPDKLWEMLANGRNAWSEIPKDRINIDGFYHPSGNREGSICFKGGHFLKENVAAWDAPFFSTTAHEAAAMDPQQRILLEVSYEAFENAGIPIETLPGTSTAVYCGSFVKDYEQICLRDPDFSPQYAATGNGIAIMSNRISWFYDLRGPSMTLDTGCSASLVGVHLACQSLRTGESTIAIAMGAGMILTPSTMLPMTALNFLSPDGKCFAFDERANGYGRGEGIGGIVLKPLADALRDNDTIRAVIRGSGVNQDGRTPGITMPSKEAQALNIRAVYKTAGLGYNRTAYFEAHGTGTQAGDPTELGAISATFAETRDSKNPIYVGSVKTNIGHLEGCAGIAGIVKGVLMLEKGLIPPNLYFENVNPKVDLDSWHIKIPQSVTPWPMEGLRRVSINCFGFGGTNAHIILDDASNYLSERGIEGNHNSVEMTDIASPYTTDSGVIIDTAPSALGESHPVTNAVKAKLYILTCHEQSGIEKLSRGYSDYLAANDASIDSKAATQLATDLAYTLACRRTRLPWKAFIVSSSPDRLGNQLVEGISKPVRSSEAPTVAFIFSGQGAQWFAMGRELLQYEVFRHSLEEADTYLQSIGSKWSLMAEYLKDETESIINLPKISQPLCTALQIALVELLASWNVKPSAVLGHSSGEIAAAYALGALSKADSWKLAYHRGRLTSNIALLSPNNCGRMMAVGLSKEAAEVFIREIQNGVAIVACVNSPENVTISGDESAVLELEERLQKESVFARKLKIEIAYHSAHMRVIEKPYSEAISDIQILEVPAGNTMFSSVTGASVQGEQLGPAYWVQNLVSPVQFSEAAQSLLRAKSVKADVLIEIGPHGVLQGPLKQIMDGERKPKARPKYISMLTREKDAVATSLEMAGTLFTLGYLLDLGKVNTSISDTSPRVLSNLPTYPWNHTKTYWHESHIGAAHRFRKFGRMDLIGSPSADATPFEPRWRGFIRVSENPWVLDHQVQNTIIYPAAGMISMALEAAQQIQEPDRKVDGYEIAKMNILKAMIIPETIHGLETAINVKINEPVSKDEVAWFEFVIYSKLLGATWVKNADGVLCIRYKSRKTDVASNEDYRLVYEEAKATCNEVMSARQLYETLESIGMKYGPMFQNIVAISKKDKLSCTIVRIPDTKSRMPAKYEYPHLVHPATLDAMFQTVFVAGAEPMVPSFLQSLFISADFPRGAGKYLRGYSSASREGLRDATGTIVMADASWRKPLIIVKNLHFMALSSNQEDFKESDFIPNHHKLCVELEWKYNVDTTAAGSLSEWIRLLTFKHPDLNILEICYDGEPLIESIFGVLSDNPSSTPRMSKYTLATNTSGISEDIQSRLGKTSAYVVFKGLTGPGDLEKQVLKARTFDLVISNVKGPKFLPTLRGLLKSKGRLVLLQALENQTVSKDIVSYHATQYASIESCNLQSLIASSASGERGNTNRAYILGNSSASSMTIMPREFLIIIPDKPSQDVQTLCSRLAEALLVLGAKATKSVLVHSPEQFSQKICISLLEIDAPSIFNWTNKEFDAFRSLVSLSAGCLWVTKGGHVEVETPFMSPAATLLRTIRSEDPQKMLFSLDLDPHTGMDIESTGAAILNIISDSFDPTAVSQETEYAERDGKLLIPRAVLQEQLSSKIERGNTQRPPITLPFLDVKRPLQIEVRSLGDLDSLCFVDDHVPTLELVPYGIEIKVKSVGVNTTDVETAMGQTSCEYFGSDVSGIVSQAGTATTRFKVGDRVAAIAQGAFKTFVRCSESMVQHIPDDMTFEVAASLPSDLVAAYYAANVGRLQGGELVLIHAGASGFGQAFIQIAQHLGAEVYATIEALKERKHLMLTYRIPEDHILDMNSVHFGKSIHQQTSGRGVDLIINTIGRRHLEETWKCMNDLGRFVDMRNSHTSHPTTLDSLSTLRNATYAAIDILHIFQTNLATSARLFQSAFDLVRGKFVRESRPINVLPLSDISAAFQDTQKRTHGNVVVNISDSDLVRVVPRDSHPLQLSPDATYVLVGGLGGLGRSLAVFMVKHGARHLAFLSRSGAVSERQKDFMARLAADDVDAKAYACDICDKSQLVEVLQRCALEMPKIRGVVQGAAVLRDAIFDNMTYEDWVAVTRPKMQGSWNLHESMPTDLDFFILLSSSAGAIGARGQANYNSGNAFQDALAHYRRNKGMAGVSLDLGPILGAGMVAEDESTLEMLRAAGFFGIREKDFHIIVSAAMTGYTEDDHRTPAQLITGTGTGGGVKQNNVGDPYWYNEARFSIMAKVGLVPSSTDSDTLSMEELLSSSTSISEAASTILEGLITLFAKSMNMLPGDLDTRKSASAYGVDSLVAVGTRNWIFRETGVDVSIFQILSENTIAEMADDIAKKCKYLSVEIRASEDDE</sequence>
<dbReference type="Pfam" id="PF08659">
    <property type="entry name" value="KR"/>
    <property type="match status" value="1"/>
</dbReference>
<protein>
    <submittedName>
        <fullName evidence="12">Related to polyketide synthase</fullName>
    </submittedName>
</protein>
<dbReference type="Pfam" id="PF21089">
    <property type="entry name" value="PKS_DH_N"/>
    <property type="match status" value="1"/>
</dbReference>
<dbReference type="GO" id="GO:0006633">
    <property type="term" value="P:fatty acid biosynthetic process"/>
    <property type="evidence" value="ECO:0007669"/>
    <property type="project" value="InterPro"/>
</dbReference>
<dbReference type="Pfam" id="PF23297">
    <property type="entry name" value="ACP_SdgA_C"/>
    <property type="match status" value="1"/>
</dbReference>
<evidence type="ECO:0000256" key="2">
    <source>
        <dbReference type="ARBA" id="ARBA00022553"/>
    </source>
</evidence>
<dbReference type="InterPro" id="IPR032821">
    <property type="entry name" value="PKS_assoc"/>
</dbReference>
<dbReference type="InterPro" id="IPR013149">
    <property type="entry name" value="ADH-like_C"/>
</dbReference>
<gene>
    <name evidence="12" type="ORF">RCO7_12019</name>
</gene>
<evidence type="ECO:0000259" key="11">
    <source>
        <dbReference type="PROSITE" id="PS52019"/>
    </source>
</evidence>
<evidence type="ECO:0000256" key="4">
    <source>
        <dbReference type="ARBA" id="ARBA00022857"/>
    </source>
</evidence>
<dbReference type="InterPro" id="IPR011032">
    <property type="entry name" value="GroES-like_sf"/>
</dbReference>